<organism evidence="1">
    <name type="scientific">Anguilla anguilla</name>
    <name type="common">European freshwater eel</name>
    <name type="synonym">Muraena anguilla</name>
    <dbReference type="NCBI Taxonomy" id="7936"/>
    <lineage>
        <taxon>Eukaryota</taxon>
        <taxon>Metazoa</taxon>
        <taxon>Chordata</taxon>
        <taxon>Craniata</taxon>
        <taxon>Vertebrata</taxon>
        <taxon>Euteleostomi</taxon>
        <taxon>Actinopterygii</taxon>
        <taxon>Neopterygii</taxon>
        <taxon>Teleostei</taxon>
        <taxon>Anguilliformes</taxon>
        <taxon>Anguillidae</taxon>
        <taxon>Anguilla</taxon>
    </lineage>
</organism>
<sequence>METDAILASPTNMSPLLIPEHNANRIHSRSFKLTHYQPAVTRPGITERKLLEI</sequence>
<name>A0A0E9VMK1_ANGAN</name>
<accession>A0A0E9VMK1</accession>
<evidence type="ECO:0000313" key="1">
    <source>
        <dbReference type="EMBL" id="JAH78468.1"/>
    </source>
</evidence>
<protein>
    <submittedName>
        <fullName evidence="1">Uncharacterized protein</fullName>
    </submittedName>
</protein>
<dbReference type="AlphaFoldDB" id="A0A0E9VMK1"/>
<reference evidence="1" key="1">
    <citation type="submission" date="2014-11" db="EMBL/GenBank/DDBJ databases">
        <authorList>
            <person name="Amaro Gonzalez C."/>
        </authorList>
    </citation>
    <scope>NUCLEOTIDE SEQUENCE</scope>
</reference>
<dbReference type="EMBL" id="GBXM01030109">
    <property type="protein sequence ID" value="JAH78468.1"/>
    <property type="molecule type" value="Transcribed_RNA"/>
</dbReference>
<reference evidence="1" key="2">
    <citation type="journal article" date="2015" name="Fish Shellfish Immunol.">
        <title>Early steps in the European eel (Anguilla anguilla)-Vibrio vulnificus interaction in the gills: Role of the RtxA13 toxin.</title>
        <authorList>
            <person name="Callol A."/>
            <person name="Pajuelo D."/>
            <person name="Ebbesson L."/>
            <person name="Teles M."/>
            <person name="MacKenzie S."/>
            <person name="Amaro C."/>
        </authorList>
    </citation>
    <scope>NUCLEOTIDE SEQUENCE</scope>
</reference>
<proteinExistence type="predicted"/>